<dbReference type="InterPro" id="IPR008928">
    <property type="entry name" value="6-hairpin_glycosidase_sf"/>
</dbReference>
<dbReference type="GO" id="GO:0005975">
    <property type="term" value="P:carbohydrate metabolic process"/>
    <property type="evidence" value="ECO:0007669"/>
    <property type="project" value="InterPro"/>
</dbReference>
<dbReference type="RefSeq" id="WP_154359029.1">
    <property type="nucleotide sequence ID" value="NZ_WKJL01000012.1"/>
</dbReference>
<feature type="domain" description="F5/8 type C" evidence="2">
    <location>
        <begin position="164"/>
        <end position="303"/>
    </location>
</feature>
<dbReference type="Pfam" id="PF00754">
    <property type="entry name" value="F5_F8_type_C"/>
    <property type="match status" value="1"/>
</dbReference>
<evidence type="ECO:0000313" key="3">
    <source>
        <dbReference type="EMBL" id="MRW85755.1"/>
    </source>
</evidence>
<dbReference type="AlphaFoldDB" id="A0A844D750"/>
<proteinExistence type="predicted"/>
<sequence>MKQLRIFLALMLTSAVALAAPSRMLDDFSNVAAWQAQASDGVQSRASAADGGLRLDFDFAGRGGYAFVRRGLPLDLPDNYEISFYLRADAPVNHFEFKLTDASGDNVWWFQQQNYAFPKQWQLVRIKKRQIAFAWGPTKDRNLTHADKLEFVVSAGSGGGKGSVYLRQLTIRELPPVPATWPQPVARASSALPGAGAALAVDGKPASAWISAGGERQLIIDLGAQREFGGLVLHWQGRRHANRYDIEFSDDARHWRTVRRVSAGNGGDDPLRLPESETRYIRLALHAGPANGYALAEVVLKDLDYGATPNQFLSAVAATAPRGLYPRGFSGEQPYWTLVGVDGGGDHSALISEDGALEAKQGGFSLEPFVRDGGRLFSWADVQVSQSLKDGYLPMPTVTWQHPSWTLSVTAAAAGSPASSQLLARYELSNLEATTKKLTLVLAARPFQVNAPRQFLNTPGGYSAINDLQWDGKALTINGSGKVYPLRQPAGVTLASFDAGLLPAAQPSPGGGRAQKVHDDAGMASAALSYDITLPPHGSVVLGAILPMAGAAASPAPQGDPAIWLSVQQEQVAADWRAKLNHVTLTLPPAGQHMADTLRSSLAHILMTREGHALQPGTRSYRRSWIRDGAMMSEALLRLGQAETAASYLRWYAPYQFDNGKVPCCVDLRGADPVPENDSHGELIFLAAELYRYTQDKAALAAVWPRVEAAASYMETLRQSERTAANRAAGRESLFGLMPASISHEGYSEKPMHSYWDDFWAMRGYKDAADIAAILGHGDAARRLDAQRDEFRGDLYASLAASTRAHGIDYMPGAAELGDFDPTSSTIALTPGGEQQHLPPAMLQATYEKYWDFFRARRDGSKAWEDYTPYELRNVSAFIRLGWRERAADLLDYFYADQRPRAWNQWAEVVGRDARASRFLGDMPHGWISSDYIRATLDSFAYEREADHALLLAEGVPTAWLAGDGVGLHGLLTPYGPLSYTLAQQGGSVTLRIEAMPHMPPGGLAYTWPWPTAPGAASLDGRPVAWQGRQITITSLPAVLHIDGAPL</sequence>
<dbReference type="PROSITE" id="PS50022">
    <property type="entry name" value="FA58C_3"/>
    <property type="match status" value="1"/>
</dbReference>
<evidence type="ECO:0000259" key="2">
    <source>
        <dbReference type="PROSITE" id="PS50022"/>
    </source>
</evidence>
<evidence type="ECO:0000313" key="4">
    <source>
        <dbReference type="Proteomes" id="UP000439986"/>
    </source>
</evidence>
<dbReference type="Proteomes" id="UP000439986">
    <property type="component" value="Unassembled WGS sequence"/>
</dbReference>
<protein>
    <recommendedName>
        <fullName evidence="2">F5/8 type C domain-containing protein</fullName>
    </recommendedName>
</protein>
<accession>A0A844D750</accession>
<dbReference type="Gene3D" id="1.50.10.10">
    <property type="match status" value="1"/>
</dbReference>
<dbReference type="InterPro" id="IPR008979">
    <property type="entry name" value="Galactose-bd-like_sf"/>
</dbReference>
<reference evidence="3 4" key="1">
    <citation type="submission" date="2019-11" db="EMBL/GenBank/DDBJ databases">
        <title>Novel species isolated from a subtropical stream in China.</title>
        <authorList>
            <person name="Lu H."/>
        </authorList>
    </citation>
    <scope>NUCLEOTIDE SEQUENCE [LARGE SCALE GENOMIC DNA]</scope>
    <source>
        <strain evidence="3 4">FT26W</strain>
    </source>
</reference>
<feature type="signal peptide" evidence="1">
    <location>
        <begin position="1"/>
        <end position="19"/>
    </location>
</feature>
<dbReference type="EMBL" id="WKJL01000012">
    <property type="protein sequence ID" value="MRW85755.1"/>
    <property type="molecule type" value="Genomic_DNA"/>
</dbReference>
<gene>
    <name evidence="3" type="ORF">GJ698_16900</name>
</gene>
<dbReference type="InterPro" id="IPR000421">
    <property type="entry name" value="FA58C"/>
</dbReference>
<feature type="chain" id="PRO_5032436395" description="F5/8 type C domain-containing protein" evidence="1">
    <location>
        <begin position="20"/>
        <end position="1047"/>
    </location>
</feature>
<dbReference type="Gene3D" id="2.60.120.260">
    <property type="entry name" value="Galactose-binding domain-like"/>
    <property type="match status" value="2"/>
</dbReference>
<comment type="caution">
    <text evidence="3">The sequence shown here is derived from an EMBL/GenBank/DDBJ whole genome shotgun (WGS) entry which is preliminary data.</text>
</comment>
<dbReference type="SUPFAM" id="SSF49785">
    <property type="entry name" value="Galactose-binding domain-like"/>
    <property type="match status" value="2"/>
</dbReference>
<keyword evidence="4" id="KW-1185">Reference proteome</keyword>
<dbReference type="SUPFAM" id="SSF48208">
    <property type="entry name" value="Six-hairpin glycosidases"/>
    <property type="match status" value="1"/>
</dbReference>
<keyword evidence="1" id="KW-0732">Signal</keyword>
<dbReference type="InterPro" id="IPR012341">
    <property type="entry name" value="6hp_glycosidase-like_sf"/>
</dbReference>
<organism evidence="3 4">
    <name type="scientific">Duganella aquatilis</name>
    <dbReference type="NCBI Taxonomy" id="2666082"/>
    <lineage>
        <taxon>Bacteria</taxon>
        <taxon>Pseudomonadati</taxon>
        <taxon>Pseudomonadota</taxon>
        <taxon>Betaproteobacteria</taxon>
        <taxon>Burkholderiales</taxon>
        <taxon>Oxalobacteraceae</taxon>
        <taxon>Telluria group</taxon>
        <taxon>Duganella</taxon>
    </lineage>
</organism>
<name>A0A844D750_9BURK</name>
<evidence type="ECO:0000256" key="1">
    <source>
        <dbReference type="SAM" id="SignalP"/>
    </source>
</evidence>